<dbReference type="PANTHER" id="PTHR18921">
    <property type="entry name" value="MYOSIN HEAVY CHAIN - RELATED"/>
    <property type="match status" value="1"/>
</dbReference>
<organism evidence="6 7">
    <name type="scientific">Acetobacter senegalensis</name>
    <dbReference type="NCBI Taxonomy" id="446692"/>
    <lineage>
        <taxon>Bacteria</taxon>
        <taxon>Pseudomonadati</taxon>
        <taxon>Pseudomonadota</taxon>
        <taxon>Alphaproteobacteria</taxon>
        <taxon>Acetobacterales</taxon>
        <taxon>Acetobacteraceae</taxon>
        <taxon>Acetobacter</taxon>
    </lineage>
</organism>
<reference evidence="7" key="1">
    <citation type="submission" date="2014-09" db="EMBL/GenBank/DDBJ databases">
        <authorList>
            <person name="Illeghems K.G."/>
        </authorList>
    </citation>
    <scope>NUCLEOTIDE SEQUENCE [LARGE SCALE GENOMIC DNA]</scope>
    <source>
        <strain evidence="7">108B</strain>
    </source>
</reference>
<evidence type="ECO:0000313" key="6">
    <source>
        <dbReference type="EMBL" id="CEF40793.1"/>
    </source>
</evidence>
<dbReference type="InterPro" id="IPR009628">
    <property type="entry name" value="Phage_tape_measure_N"/>
</dbReference>
<comment type="subcellular location">
    <subcellularLocation>
        <location evidence="1">Golgi apparatus</location>
    </subcellularLocation>
</comment>
<protein>
    <submittedName>
        <fullName evidence="6">Phage-related minor tail protein</fullName>
    </submittedName>
</protein>
<dbReference type="RefSeq" id="WP_058987573.1">
    <property type="nucleotide sequence ID" value="NZ_LN606600.1"/>
</dbReference>
<dbReference type="GO" id="GO:0007030">
    <property type="term" value="P:Golgi organization"/>
    <property type="evidence" value="ECO:0007669"/>
    <property type="project" value="TreeGrafter"/>
</dbReference>
<sequence>MATIKQINEIDNIIHVTDQTADGTESAARNMDALQGKAEAVCGSMAEMGASGGKATRALAEGVGAASDAFNGLSTTAASRVNQLGKELDLLTEKRSQLLDATRNAGASGLGTEGTATELENINAEISRVTIQMDRAQRQAHAAADAQAAWNGELTEGRSAMVSLGDSTSRVIDAQNAAVTGLSAGMDTSVKSFLRMAASAGDEVAKLTLRLETAQDRLQQMQVQARAATANGLSDDDANYGVAAQQARVDALQQQIDLEKQARAAADELTTALEEQTLVQSKSTNATKLEGYQIGILMDEAHKFFDQILAGGNPLQAAFYQVPNAVQIMGGLGNSLQLVRGLLVGPAGIALAAGAAGAAIYKLGSYAESEQSQLTQLSTHLRATRTDYADMADTAEKAARTLHESDSDLSLSDSRTAVQTIVSVPTVDSSQIERYMTDARNLAAVMGETVPEAAKTMAAALQDPTKAAEEFAQQGMPGFNAGLVLMVQHMQEAGNRTGALNSVIKVLEQTTNNAEEQALTPFQASLKNLKDETGGVGDAVVSSFQHMGDGIVGMATAGIKGLTGLIELIEQIAPKVETATKSIWDSVASGMTWVGGKLEGGVEGGLNLLGATNLSHLMAQGNTADPQFSLPTNTNATGGVRGTNDTSGNVPSTQSLKAQDAAVTSLAAHWADLQKTVDAEIGSDSSLSGQLDDQRRKIQGLKTAVSDLNELHAAGKIGDEEYATDMRNLNGQLTAANVALAGLRGPFADLIEQQDRAAQSAAALTGYDKAMVEASQQADDAARELSGGLASASEKALVQAAAARTLAAEYTTGTAVMQRNTSLQGQIADAWSKGGAAAEHATNYVQAYTDALDHYKQGSPAFAAAVAQRTKALDAQYSTEQKVQLAQQTYANDNQVELLETETDTIGMNADARTKLINRMQAEQEQLQKGNSLQDESVQKYLQSVDALSDATAAYQHQQEVLQDVTGGLENMSDQLFDGVTQGFLQGTSSGMSFKSMLQGLETQAVSLVAKFALINPLLNSIDGGTRTTLSDLSNLFSGANSGAGGYLSGLSVQQQQNVRNQASQYQSDWSPTVSGLSIGQKQTFTQKLMGTQIFGSSSGSGNGTIGSLLGGLGAGLSIGSLTSQIGHGTDGGIGSLIGSGVGAIVGSFVPVIGTVLGGLIGGAGGGLLGSLFGGKHHYTIDDVSGLDGLLSITNVHNHRNTDSITSGLQDDLDTINQTLSLTGASVDDGLAGQVYAKRYRGKKSNQTLEDILPDIKLSSSDATFNQALQQLMPSSFSSVSEYTQDIQSLKELSDTLDAMGVAVSKFDDSSHVTVDHFNGYTGDMATALSTLDGQTLSTDDLQTKFDAIKEFVGTTMPGLLNVTAAGSESLIQQVDDLKAKYQDAANTAASYGLDAQALLDKGNAIAAMMLDNERTTLAQSDQSVQARYMAATGDQEGADLLNQQVSAAQEIKQLQDNWRGFLGDSFAANQTYQDQLADLEKTQAAERLQIQQSYQDKAAEAQQQYLSQAQSSVESAFSNLADYVQGLGTSDASPLSVQDQYKLANDNFDTDYQAAMGGDYDALTRLQSESQTALSLDQQWLGSGTDYAKAYQDMLTKLQAIGNLGADTFTANLAKQLAAQQVDATLQVNKSIQTMNATLQRLILMQAVGAKQQKAA</sequence>
<dbReference type="Pfam" id="PF06791">
    <property type="entry name" value="TMP_2"/>
    <property type="match status" value="1"/>
</dbReference>
<accession>A0A0U5ET33</accession>
<keyword evidence="7" id="KW-1185">Reference proteome</keyword>
<evidence type="ECO:0000256" key="3">
    <source>
        <dbReference type="ARBA" id="ARBA00023054"/>
    </source>
</evidence>
<feature type="coiled-coil region" evidence="4">
    <location>
        <begin position="197"/>
        <end position="269"/>
    </location>
</feature>
<keyword evidence="3 4" id="KW-0175">Coiled coil</keyword>
<feature type="coiled-coil region" evidence="4">
    <location>
        <begin position="81"/>
        <end position="139"/>
    </location>
</feature>
<dbReference type="PATRIC" id="fig|446692.3.peg.1445"/>
<proteinExistence type="predicted"/>
<dbReference type="Proteomes" id="UP000056109">
    <property type="component" value="Chromosome I"/>
</dbReference>
<dbReference type="KEGG" id="asz:ASN_1436"/>
<evidence type="ECO:0000256" key="1">
    <source>
        <dbReference type="ARBA" id="ARBA00004555"/>
    </source>
</evidence>
<evidence type="ECO:0000256" key="4">
    <source>
        <dbReference type="SAM" id="Coils"/>
    </source>
</evidence>
<dbReference type="GO" id="GO:0005737">
    <property type="term" value="C:cytoplasm"/>
    <property type="evidence" value="ECO:0007669"/>
    <property type="project" value="GOC"/>
</dbReference>
<dbReference type="EMBL" id="LN606600">
    <property type="protein sequence ID" value="CEF40793.1"/>
    <property type="molecule type" value="Genomic_DNA"/>
</dbReference>
<keyword evidence="2" id="KW-0333">Golgi apparatus</keyword>
<gene>
    <name evidence="6" type="ORF">ASN_1436</name>
</gene>
<evidence type="ECO:0000256" key="2">
    <source>
        <dbReference type="ARBA" id="ARBA00023034"/>
    </source>
</evidence>
<evidence type="ECO:0000313" key="7">
    <source>
        <dbReference type="Proteomes" id="UP000056109"/>
    </source>
</evidence>
<name>A0A0U5ET33_9PROT</name>
<dbReference type="GO" id="GO:0006888">
    <property type="term" value="P:endoplasmic reticulum to Golgi vesicle-mediated transport"/>
    <property type="evidence" value="ECO:0007669"/>
    <property type="project" value="TreeGrafter"/>
</dbReference>
<evidence type="ECO:0000259" key="5">
    <source>
        <dbReference type="Pfam" id="PF06791"/>
    </source>
</evidence>
<feature type="domain" description="Bacteriophage tail tape measure N-terminal" evidence="5">
    <location>
        <begin position="282"/>
        <end position="474"/>
    </location>
</feature>
<dbReference type="GO" id="GO:0031267">
    <property type="term" value="F:small GTPase binding"/>
    <property type="evidence" value="ECO:0007669"/>
    <property type="project" value="TreeGrafter"/>
</dbReference>
<dbReference type="PANTHER" id="PTHR18921:SF2">
    <property type="entry name" value="THYROID RECEPTOR-INTERACTING PROTEIN 11"/>
    <property type="match status" value="1"/>
</dbReference>
<dbReference type="GeneID" id="34782512"/>